<evidence type="ECO:0008006" key="5">
    <source>
        <dbReference type="Google" id="ProtNLM"/>
    </source>
</evidence>
<evidence type="ECO:0000259" key="1">
    <source>
        <dbReference type="Pfam" id="PF07238"/>
    </source>
</evidence>
<dbReference type="EMBL" id="PYUC01000001">
    <property type="protein sequence ID" value="PTB22549.1"/>
    <property type="molecule type" value="Genomic_DNA"/>
</dbReference>
<feature type="domain" description="PilZ" evidence="1">
    <location>
        <begin position="95"/>
        <end position="183"/>
    </location>
</feature>
<dbReference type="Pfam" id="PF07238">
    <property type="entry name" value="PilZ"/>
    <property type="match status" value="1"/>
</dbReference>
<dbReference type="RefSeq" id="WP_107148933.1">
    <property type="nucleotide sequence ID" value="NZ_PYUC01000001.1"/>
</dbReference>
<evidence type="ECO:0000313" key="4">
    <source>
        <dbReference type="Proteomes" id="UP000240638"/>
    </source>
</evidence>
<feature type="domain" description="Type III secretion system flagellar brake protein YcgR PilZN" evidence="2">
    <location>
        <begin position="3"/>
        <end position="68"/>
    </location>
</feature>
<dbReference type="InterPro" id="IPR009875">
    <property type="entry name" value="PilZ_domain"/>
</dbReference>
<dbReference type="SUPFAM" id="SSF141371">
    <property type="entry name" value="PilZ domain-like"/>
    <property type="match status" value="1"/>
</dbReference>
<dbReference type="InterPro" id="IPR009926">
    <property type="entry name" value="T3SS_YcgR_PilZN"/>
</dbReference>
<dbReference type="Pfam" id="PF12945">
    <property type="entry name" value="PilZNR"/>
    <property type="match status" value="1"/>
</dbReference>
<dbReference type="GO" id="GO:0035438">
    <property type="term" value="F:cyclic-di-GMP binding"/>
    <property type="evidence" value="ECO:0007669"/>
    <property type="project" value="InterPro"/>
</dbReference>
<dbReference type="Proteomes" id="UP000240638">
    <property type="component" value="Unassembled WGS sequence"/>
</dbReference>
<sequence>MRSSHLIGIAPNHALFATPPVLSGQPATVVPGEQVDVVALSNKAVFRFLCLVDGVCKTPFAYIVLSEPAAVRRLRERRCARLRTKLAALYATDISGNYDGMGILGDLSPLGLSLATLKTLGQIGMRVRVAFRLRTHRLDAEVETIGTIRDVRAAAPGSTLIVHGIEFQQLDASQAAHIKAFIFDQQCASL</sequence>
<name>A0A2T3Y1C7_9BURK</name>
<proteinExistence type="predicted"/>
<protein>
    <recommendedName>
        <fullName evidence="5">Flagellar brake protein</fullName>
    </recommendedName>
</protein>
<dbReference type="Gene3D" id="2.40.10.220">
    <property type="entry name" value="predicted glycosyltransferase like domains"/>
    <property type="match status" value="1"/>
</dbReference>
<comment type="caution">
    <text evidence="3">The sequence shown here is derived from an EMBL/GenBank/DDBJ whole genome shotgun (WGS) entry which is preliminary data.</text>
</comment>
<evidence type="ECO:0000313" key="3">
    <source>
        <dbReference type="EMBL" id="PTB22549.1"/>
    </source>
</evidence>
<evidence type="ECO:0000259" key="2">
    <source>
        <dbReference type="Pfam" id="PF12945"/>
    </source>
</evidence>
<dbReference type="AlphaFoldDB" id="A0A2T3Y1C7"/>
<organism evidence="3 4">
    <name type="scientific">Trinickia symbiotica</name>
    <dbReference type="NCBI Taxonomy" id="863227"/>
    <lineage>
        <taxon>Bacteria</taxon>
        <taxon>Pseudomonadati</taxon>
        <taxon>Pseudomonadota</taxon>
        <taxon>Betaproteobacteria</taxon>
        <taxon>Burkholderiales</taxon>
        <taxon>Burkholderiaceae</taxon>
        <taxon>Trinickia</taxon>
    </lineage>
</organism>
<reference evidence="3 4" key="1">
    <citation type="submission" date="2018-03" db="EMBL/GenBank/DDBJ databases">
        <title>Whole genome analyses suggest that Burkholderia sensu lato contains two further novel genera in the rhizoxinica-symbiotica group Mycetohabitans gen. nov., and Trinickia gen. nov.: implications for the evolution of diazotrophy and nodulation in the Burkholderiaceae.</title>
        <authorList>
            <person name="Estrada De Los Santos P."/>
            <person name="Palmer M."/>
            <person name="Chavez-Ramirez B."/>
            <person name="Steenkamp E.T."/>
            <person name="Hirsch A.M."/>
            <person name="Manyaka P."/>
            <person name="Maluk M."/>
            <person name="Lafos M."/>
            <person name="Crook M."/>
            <person name="Gross E."/>
            <person name="Simon M.F."/>
            <person name="Bueno Dos Reis Junior F."/>
            <person name="Poole P.S."/>
            <person name="Venter S.N."/>
            <person name="James E.K."/>
        </authorList>
    </citation>
    <scope>NUCLEOTIDE SEQUENCE [LARGE SCALE GENOMIC DNA]</scope>
    <source>
        <strain evidence="3 4">JPY-366</strain>
    </source>
</reference>
<gene>
    <name evidence="3" type="ORF">C9I57_01865</name>
</gene>
<accession>A0A2T3Y1C7</accession>